<feature type="region of interest" description="Disordered" evidence="1">
    <location>
        <begin position="305"/>
        <end position="326"/>
    </location>
</feature>
<feature type="region of interest" description="Disordered" evidence="1">
    <location>
        <begin position="243"/>
        <end position="265"/>
    </location>
</feature>
<dbReference type="GO" id="GO:0120147">
    <property type="term" value="F:formylglycine-generating oxidase activity"/>
    <property type="evidence" value="ECO:0007669"/>
    <property type="project" value="TreeGrafter"/>
</dbReference>
<feature type="chain" id="PRO_5007569214" description="Sulfatase-modifying factor enzyme-like domain-containing protein" evidence="3">
    <location>
        <begin position="31"/>
        <end position="370"/>
    </location>
</feature>
<evidence type="ECO:0000259" key="4">
    <source>
        <dbReference type="Pfam" id="PF03781"/>
    </source>
</evidence>
<reference evidence="5 6" key="1">
    <citation type="submission" date="2014-02" db="EMBL/GenBank/DDBJ databases">
        <title>The small core and large imbalanced accessory genome model reveals a collaborative survival strategy of Sorangium cellulosum strains in nature.</title>
        <authorList>
            <person name="Han K."/>
            <person name="Peng R."/>
            <person name="Blom J."/>
            <person name="Li Y.-Z."/>
        </authorList>
    </citation>
    <scope>NUCLEOTIDE SEQUENCE [LARGE SCALE GENOMIC DNA]</scope>
    <source>
        <strain evidence="5 6">So0011-07</strain>
    </source>
</reference>
<evidence type="ECO:0000256" key="2">
    <source>
        <dbReference type="SAM" id="Phobius"/>
    </source>
</evidence>
<feature type="transmembrane region" description="Helical" evidence="2">
    <location>
        <begin position="338"/>
        <end position="360"/>
    </location>
</feature>
<dbReference type="InterPro" id="IPR051043">
    <property type="entry name" value="Sulfatase_Mod_Factor_Kinase"/>
</dbReference>
<keyword evidence="2" id="KW-0812">Transmembrane</keyword>
<keyword evidence="2" id="KW-1133">Transmembrane helix</keyword>
<dbReference type="PANTHER" id="PTHR23150:SF19">
    <property type="entry name" value="FORMYLGLYCINE-GENERATING ENZYME"/>
    <property type="match status" value="1"/>
</dbReference>
<feature type="signal peptide" evidence="3">
    <location>
        <begin position="1"/>
        <end position="30"/>
    </location>
</feature>
<protein>
    <recommendedName>
        <fullName evidence="4">Sulfatase-modifying factor enzyme-like domain-containing protein</fullName>
    </recommendedName>
</protein>
<proteinExistence type="predicted"/>
<evidence type="ECO:0000256" key="1">
    <source>
        <dbReference type="SAM" id="MobiDB-lite"/>
    </source>
</evidence>
<name>A0A150SQM5_SORCE</name>
<dbReference type="AlphaFoldDB" id="A0A150SQM5"/>
<dbReference type="InterPro" id="IPR005532">
    <property type="entry name" value="SUMF_dom"/>
</dbReference>
<gene>
    <name evidence="5" type="ORF">BE17_04010</name>
</gene>
<dbReference type="PANTHER" id="PTHR23150">
    <property type="entry name" value="SULFATASE MODIFYING FACTOR 1, 2"/>
    <property type="match status" value="1"/>
</dbReference>
<dbReference type="EMBL" id="JEMB01000705">
    <property type="protein sequence ID" value="KYF94746.1"/>
    <property type="molecule type" value="Genomic_DNA"/>
</dbReference>
<accession>A0A150SQM5</accession>
<dbReference type="Gene3D" id="3.90.1580.10">
    <property type="entry name" value="paralog of FGE (formylglycine-generating enzyme)"/>
    <property type="match status" value="1"/>
</dbReference>
<sequence>MQLRSDARHLSPVLALATAVALLAPAAAQAADPAPALAIDLGGAQLDLVLVKAGRFRQGSPPTEAGRGDDEALRDVTLRRDFYLGKFPVTVGQFTRFTADTGYRTEAEVGASGGFGFDGQGLSQRKEFTWRTPGFPQTDMHPVTLVTFKDAVEFARWLTRKTGRVFDLPTEAQWELAYRAGTQTRFYAGNDDQSAAAIGWFKGNAGSGTKPVGQRQPNALGLYDMSGNAYEWCRDWYGPYAPGPAVDPEQTTPPPGDKPRRVLRGGSWLKEPKHLRAAARYRNDPGSRNADNGFRVIAALEASAPAAATPSTPSTPAASLLAGTRRTSPSSSWSTATIVAFVGGGLVLASALVGLVGLVVHSASRRRRIP</sequence>
<dbReference type="Proteomes" id="UP000075635">
    <property type="component" value="Unassembled WGS sequence"/>
</dbReference>
<evidence type="ECO:0000256" key="3">
    <source>
        <dbReference type="SAM" id="SignalP"/>
    </source>
</evidence>
<feature type="domain" description="Sulfatase-modifying factor enzyme-like" evidence="4">
    <location>
        <begin position="47"/>
        <end position="297"/>
    </location>
</feature>
<dbReference type="InterPro" id="IPR016187">
    <property type="entry name" value="CTDL_fold"/>
</dbReference>
<dbReference type="InterPro" id="IPR042095">
    <property type="entry name" value="SUMF_sf"/>
</dbReference>
<comment type="caution">
    <text evidence="5">The sequence shown here is derived from an EMBL/GenBank/DDBJ whole genome shotgun (WGS) entry which is preliminary data.</text>
</comment>
<keyword evidence="3" id="KW-0732">Signal</keyword>
<dbReference type="SUPFAM" id="SSF56436">
    <property type="entry name" value="C-type lectin-like"/>
    <property type="match status" value="1"/>
</dbReference>
<evidence type="ECO:0000313" key="5">
    <source>
        <dbReference type="EMBL" id="KYF94746.1"/>
    </source>
</evidence>
<feature type="non-terminal residue" evidence="5">
    <location>
        <position position="370"/>
    </location>
</feature>
<organism evidence="5 6">
    <name type="scientific">Sorangium cellulosum</name>
    <name type="common">Polyangium cellulosum</name>
    <dbReference type="NCBI Taxonomy" id="56"/>
    <lineage>
        <taxon>Bacteria</taxon>
        <taxon>Pseudomonadati</taxon>
        <taxon>Myxococcota</taxon>
        <taxon>Polyangia</taxon>
        <taxon>Polyangiales</taxon>
        <taxon>Polyangiaceae</taxon>
        <taxon>Sorangium</taxon>
    </lineage>
</organism>
<evidence type="ECO:0000313" key="6">
    <source>
        <dbReference type="Proteomes" id="UP000075635"/>
    </source>
</evidence>
<dbReference type="Pfam" id="PF03781">
    <property type="entry name" value="FGE-sulfatase"/>
    <property type="match status" value="1"/>
</dbReference>
<keyword evidence="2" id="KW-0472">Membrane</keyword>